<dbReference type="Pfam" id="PF20259">
    <property type="entry name" value="tRNA_Me_trans_M"/>
    <property type="match status" value="1"/>
</dbReference>
<evidence type="ECO:0000259" key="12">
    <source>
        <dbReference type="Pfam" id="PF20258"/>
    </source>
</evidence>
<gene>
    <name evidence="14" type="primary">mnmA_0</name>
    <name evidence="14" type="ORF">CK203_039018</name>
</gene>
<keyword evidence="8" id="KW-0067">ATP-binding</keyword>
<evidence type="ECO:0000256" key="10">
    <source>
        <dbReference type="ARBA" id="ARBA00023157"/>
    </source>
</evidence>
<reference evidence="14 15" key="1">
    <citation type="journal article" date="2018" name="PLoS Genet.">
        <title>Population sequencing reveals clonal diversity and ancestral inbreeding in the grapevine cultivar Chardonnay.</title>
        <authorList>
            <person name="Roach M.J."/>
            <person name="Johnson D.L."/>
            <person name="Bohlmann J."/>
            <person name="van Vuuren H.J."/>
            <person name="Jones S.J."/>
            <person name="Pretorius I.S."/>
            <person name="Schmidt S.A."/>
            <person name="Borneman A.R."/>
        </authorList>
    </citation>
    <scope>NUCLEOTIDE SEQUENCE [LARGE SCALE GENOMIC DNA]</scope>
    <source>
        <strain evidence="15">cv. Chardonnay</strain>
        <tissue evidence="14">Leaf</tissue>
    </source>
</reference>
<dbReference type="Pfam" id="PF03054">
    <property type="entry name" value="tRNA_Me_trans"/>
    <property type="match status" value="1"/>
</dbReference>
<keyword evidence="4" id="KW-0820">tRNA-binding</keyword>
<feature type="domain" description="tRNA-specific 2-thiouridylase MnmA-like central" evidence="13">
    <location>
        <begin position="297"/>
        <end position="359"/>
    </location>
</feature>
<proteinExistence type="inferred from homology"/>
<dbReference type="GO" id="GO:0008033">
    <property type="term" value="P:tRNA processing"/>
    <property type="evidence" value="ECO:0007669"/>
    <property type="project" value="UniProtKB-KW"/>
</dbReference>
<dbReference type="Pfam" id="PF20258">
    <property type="entry name" value="tRNA_Me_trans_C"/>
    <property type="match status" value="1"/>
</dbReference>
<keyword evidence="5" id="KW-0808">Transferase</keyword>
<keyword evidence="6" id="KW-0819">tRNA processing</keyword>
<evidence type="ECO:0000256" key="6">
    <source>
        <dbReference type="ARBA" id="ARBA00022694"/>
    </source>
</evidence>
<evidence type="ECO:0000256" key="11">
    <source>
        <dbReference type="ARBA" id="ARBA00049564"/>
    </source>
</evidence>
<evidence type="ECO:0000313" key="14">
    <source>
        <dbReference type="EMBL" id="RVW85392.1"/>
    </source>
</evidence>
<dbReference type="FunFam" id="2.30.30.280:FF:000001">
    <property type="entry name" value="tRNA-specific 2-thiouridylase MnmA"/>
    <property type="match status" value="1"/>
</dbReference>
<dbReference type="SUPFAM" id="SSF52402">
    <property type="entry name" value="Adenine nucleotide alpha hydrolases-like"/>
    <property type="match status" value="1"/>
</dbReference>
<dbReference type="InterPro" id="IPR046885">
    <property type="entry name" value="MnmA-like_C"/>
</dbReference>
<protein>
    <recommendedName>
        <fullName evidence="3">tRNA-5-taurinomethyluridine 2-sulfurtransferase</fullName>
        <ecNumber evidence="3">2.8.1.14</ecNumber>
    </recommendedName>
</protein>
<dbReference type="GO" id="GO:0000049">
    <property type="term" value="F:tRNA binding"/>
    <property type="evidence" value="ECO:0007669"/>
    <property type="project" value="UniProtKB-KW"/>
</dbReference>
<dbReference type="InterPro" id="IPR004506">
    <property type="entry name" value="MnmA-like"/>
</dbReference>
<keyword evidence="10" id="KW-1015">Disulfide bond</keyword>
<dbReference type="InterPro" id="IPR051305">
    <property type="entry name" value="tRNA_2-thiouridylase_MnmA"/>
</dbReference>
<dbReference type="NCBIfam" id="NF001138">
    <property type="entry name" value="PRK00143.1"/>
    <property type="match status" value="1"/>
</dbReference>
<comment type="caution">
    <text evidence="14">The sequence shown here is derived from an EMBL/GenBank/DDBJ whole genome shotgun (WGS) entry which is preliminary data.</text>
</comment>
<dbReference type="EMBL" id="QGNW01000204">
    <property type="protein sequence ID" value="RVW85392.1"/>
    <property type="molecule type" value="Genomic_DNA"/>
</dbReference>
<feature type="domain" description="tRNA-specific 2-thiouridylase MnmA-like C-terminal" evidence="12">
    <location>
        <begin position="411"/>
        <end position="468"/>
    </location>
</feature>
<evidence type="ECO:0000256" key="7">
    <source>
        <dbReference type="ARBA" id="ARBA00022741"/>
    </source>
</evidence>
<dbReference type="CDD" id="cd01998">
    <property type="entry name" value="MnmA_TRMU-like"/>
    <property type="match status" value="1"/>
</dbReference>
<comment type="catalytic activity">
    <reaction evidence="11">
        <text>5-taurinomethyluridine(34) in tRNA + S-sulfanyl-L-cysteinyl-[protein] + AH2 + ATP = 5-taurinomethyl-2-thiouridine(34) in tRNA + L-cysteinyl-[protein] + A + AMP + diphosphate + H(+)</text>
        <dbReference type="Rhea" id="RHEA:47040"/>
        <dbReference type="Rhea" id="RHEA-COMP:10131"/>
        <dbReference type="Rhea" id="RHEA-COMP:11726"/>
        <dbReference type="Rhea" id="RHEA-COMP:11732"/>
        <dbReference type="Rhea" id="RHEA-COMP:11733"/>
        <dbReference type="ChEBI" id="CHEBI:13193"/>
        <dbReference type="ChEBI" id="CHEBI:15378"/>
        <dbReference type="ChEBI" id="CHEBI:17499"/>
        <dbReference type="ChEBI" id="CHEBI:29950"/>
        <dbReference type="ChEBI" id="CHEBI:30616"/>
        <dbReference type="ChEBI" id="CHEBI:33019"/>
        <dbReference type="ChEBI" id="CHEBI:61963"/>
        <dbReference type="ChEBI" id="CHEBI:87171"/>
        <dbReference type="ChEBI" id="CHEBI:87172"/>
        <dbReference type="ChEBI" id="CHEBI:456215"/>
        <dbReference type="EC" id="2.8.1.14"/>
    </reaction>
</comment>
<evidence type="ECO:0000259" key="13">
    <source>
        <dbReference type="Pfam" id="PF20259"/>
    </source>
</evidence>
<sequence length="563" mass="63328">MMLRMAATPSLTSLSLRNPNLRFCISLFSPKPFSLCFLPNLRPSITTAAVAATSAAASGTTTITTPPSNLFNADLQPYLSCSLPNKRLKIAVLLSGGVDSSVALRLLHAAGHSCTAFYLKIWFQEDFENFWSECPWEDDLKYAKAVCDQVDVPLEVVHLTDEYWKNVVSYIIEEYRCGRTPNPDVLCNTRIKFGAFMDAISSKEFDYVASGHYANVVHSFTDQMDKPSVLELSKDMVKDQTYFLSHLSQIQLKRLIFPLGCIPKDEVRSLATKLDLPNRDRKDSQGICFLGKIKFSEFVARHIGENEGIILEAETGDLLGKHRGFWFYTIGQRQGLRLPGGPWYVVEKDVKNNVVFVSRNYFSLDKRRRLFRVGSLKWISREPPGQINQLQCKVEILQFLFPSLISNISMIGVRHGPGFYNCSFTMEPGEDGHEDVAVVQLSEDDQGLAAGQFTAFYQGRSCIGSGVILESWDDQGFPVCAKALEIARMEDKSKLGKPVKIKVRLETPPKGSDQIDGIKLDRELANSQAAVTDEISRSSEGEARSRFPMNWLQKIREKWLQML</sequence>
<dbReference type="InterPro" id="IPR014729">
    <property type="entry name" value="Rossmann-like_a/b/a_fold"/>
</dbReference>
<dbReference type="PANTHER" id="PTHR43052">
    <property type="match status" value="1"/>
</dbReference>
<comment type="similarity">
    <text evidence="2">Belongs to the MnmA/TRMU family.</text>
</comment>
<dbReference type="AlphaFoldDB" id="A0A438HLR5"/>
<dbReference type="Proteomes" id="UP000288805">
    <property type="component" value="Unassembled WGS sequence"/>
</dbReference>
<dbReference type="InterPro" id="IPR046884">
    <property type="entry name" value="MnmA-like_central"/>
</dbReference>
<evidence type="ECO:0000256" key="1">
    <source>
        <dbReference type="ARBA" id="ARBA00003986"/>
    </source>
</evidence>
<organism evidence="14 15">
    <name type="scientific">Vitis vinifera</name>
    <name type="common">Grape</name>
    <dbReference type="NCBI Taxonomy" id="29760"/>
    <lineage>
        <taxon>Eukaryota</taxon>
        <taxon>Viridiplantae</taxon>
        <taxon>Streptophyta</taxon>
        <taxon>Embryophyta</taxon>
        <taxon>Tracheophyta</taxon>
        <taxon>Spermatophyta</taxon>
        <taxon>Magnoliopsida</taxon>
        <taxon>eudicotyledons</taxon>
        <taxon>Gunneridae</taxon>
        <taxon>Pentapetalae</taxon>
        <taxon>rosids</taxon>
        <taxon>Vitales</taxon>
        <taxon>Vitaceae</taxon>
        <taxon>Viteae</taxon>
        <taxon>Vitis</taxon>
    </lineage>
</organism>
<dbReference type="EC" id="2.8.1.14" evidence="3"/>
<dbReference type="NCBIfam" id="TIGR00420">
    <property type="entry name" value="trmU"/>
    <property type="match status" value="1"/>
</dbReference>
<keyword evidence="9" id="KW-0694">RNA-binding</keyword>
<accession>A0A438HLR5</accession>
<evidence type="ECO:0000256" key="3">
    <source>
        <dbReference type="ARBA" id="ARBA00011953"/>
    </source>
</evidence>
<comment type="function">
    <text evidence="1">Catalyzes the 2-thiolation of uridine at the wobble position (U34) of mitochondrial tRNA(Lys), tRNA(Glu) and tRNA(Gln). Required for the formation of 5-taurinomethyl-2-thiouridine (tm5s2U) of mitochondrial tRNA(Lys), tRNA(Glu), and tRNA(Gln) at the wobble position. ATP is required to activate the C2 atom of the wobble base.</text>
</comment>
<evidence type="ECO:0000256" key="4">
    <source>
        <dbReference type="ARBA" id="ARBA00022555"/>
    </source>
</evidence>
<dbReference type="HAMAP" id="MF_00144">
    <property type="entry name" value="tRNA_thiouridyl_MnmA"/>
    <property type="match status" value="1"/>
</dbReference>
<dbReference type="Gene3D" id="3.40.50.620">
    <property type="entry name" value="HUPs"/>
    <property type="match status" value="1"/>
</dbReference>
<evidence type="ECO:0000313" key="15">
    <source>
        <dbReference type="Proteomes" id="UP000288805"/>
    </source>
</evidence>
<dbReference type="Gene3D" id="2.40.30.10">
    <property type="entry name" value="Translation factors"/>
    <property type="match status" value="1"/>
</dbReference>
<dbReference type="Gene3D" id="2.30.30.280">
    <property type="entry name" value="Adenine nucleotide alpha hydrolases-like domains"/>
    <property type="match status" value="1"/>
</dbReference>
<name>A0A438HLR5_VITVI</name>
<dbReference type="GO" id="GO:0061708">
    <property type="term" value="F:tRNA-5-taurinomethyluridine 2-sulfurtransferase"/>
    <property type="evidence" value="ECO:0007669"/>
    <property type="project" value="UniProtKB-EC"/>
</dbReference>
<evidence type="ECO:0000256" key="8">
    <source>
        <dbReference type="ARBA" id="ARBA00022840"/>
    </source>
</evidence>
<dbReference type="GO" id="GO:0005524">
    <property type="term" value="F:ATP binding"/>
    <property type="evidence" value="ECO:0007669"/>
    <property type="project" value="UniProtKB-KW"/>
</dbReference>
<dbReference type="InterPro" id="IPR023382">
    <property type="entry name" value="MnmA-like_central_sf"/>
</dbReference>
<dbReference type="PANTHER" id="PTHR43052:SF1">
    <property type="entry name" value="TRNA-5-TAURINOMETHYLURIDINE 2-SULFURTRANSFERASE"/>
    <property type="match status" value="1"/>
</dbReference>
<evidence type="ECO:0000256" key="5">
    <source>
        <dbReference type="ARBA" id="ARBA00022679"/>
    </source>
</evidence>
<keyword evidence="7" id="KW-0547">Nucleotide-binding</keyword>
<evidence type="ECO:0000256" key="9">
    <source>
        <dbReference type="ARBA" id="ARBA00022884"/>
    </source>
</evidence>
<evidence type="ECO:0000256" key="2">
    <source>
        <dbReference type="ARBA" id="ARBA00006191"/>
    </source>
</evidence>